<gene>
    <name evidence="2" type="ORF">ENH88_17050</name>
</gene>
<dbReference type="RefSeq" id="WP_304184032.1">
    <property type="nucleotide sequence ID" value="NZ_DRGM01000173.1"/>
</dbReference>
<dbReference type="AlphaFoldDB" id="A0A7V1GFW3"/>
<organism evidence="2">
    <name type="scientific">Pseudoalteromonas prydzensis</name>
    <dbReference type="NCBI Taxonomy" id="182141"/>
    <lineage>
        <taxon>Bacteria</taxon>
        <taxon>Pseudomonadati</taxon>
        <taxon>Pseudomonadota</taxon>
        <taxon>Gammaproteobacteria</taxon>
        <taxon>Alteromonadales</taxon>
        <taxon>Pseudoalteromonadaceae</taxon>
        <taxon>Pseudoalteromonas</taxon>
    </lineage>
</organism>
<dbReference type="Proteomes" id="UP000886188">
    <property type="component" value="Unassembled WGS sequence"/>
</dbReference>
<evidence type="ECO:0008006" key="3">
    <source>
        <dbReference type="Google" id="ProtNLM"/>
    </source>
</evidence>
<name>A0A7V1GFW3_9GAMM</name>
<protein>
    <recommendedName>
        <fullName evidence="3">KTSC domain-containing protein</fullName>
    </recommendedName>
</protein>
<evidence type="ECO:0000256" key="1">
    <source>
        <dbReference type="SAM" id="SignalP"/>
    </source>
</evidence>
<proteinExistence type="predicted"/>
<comment type="caution">
    <text evidence="2">The sequence shown here is derived from an EMBL/GenBank/DDBJ whole genome shotgun (WGS) entry which is preliminary data.</text>
</comment>
<accession>A0A7V1GFW3</accession>
<sequence length="81" mass="9170">MKKVLLLCVFLPLKSFAIECHYDSVEAIQVHKTTVLAYFKKDGVSIWKYIGPHSNAATSSYQSLLQQAIATKIYDFNISSR</sequence>
<feature type="chain" id="PRO_5031505761" description="KTSC domain-containing protein" evidence="1">
    <location>
        <begin position="18"/>
        <end position="81"/>
    </location>
</feature>
<evidence type="ECO:0000313" key="2">
    <source>
        <dbReference type="EMBL" id="HEA18113.1"/>
    </source>
</evidence>
<keyword evidence="1" id="KW-0732">Signal</keyword>
<dbReference type="EMBL" id="DRGM01000173">
    <property type="protein sequence ID" value="HEA18113.1"/>
    <property type="molecule type" value="Genomic_DNA"/>
</dbReference>
<feature type="signal peptide" evidence="1">
    <location>
        <begin position="1"/>
        <end position="17"/>
    </location>
</feature>
<reference evidence="2" key="1">
    <citation type="journal article" date="2020" name="mSystems">
        <title>Genome- and Community-Level Interaction Insights into Carbon Utilization and Element Cycling Functions of Hydrothermarchaeota in Hydrothermal Sediment.</title>
        <authorList>
            <person name="Zhou Z."/>
            <person name="Liu Y."/>
            <person name="Xu W."/>
            <person name="Pan J."/>
            <person name="Luo Z.H."/>
            <person name="Li M."/>
        </authorList>
    </citation>
    <scope>NUCLEOTIDE SEQUENCE [LARGE SCALE GENOMIC DNA]</scope>
    <source>
        <strain evidence="2">HyVt-346</strain>
    </source>
</reference>